<reference evidence="1" key="2">
    <citation type="submission" date="2013-08" db="EMBL/GenBank/DDBJ databases">
        <title>Draft genome sequence of Anaerofustis stercorihominis (DSM 17244).</title>
        <authorList>
            <person name="Sudarsanam P."/>
            <person name="Ley R."/>
            <person name="Guruge J."/>
            <person name="Turnbaugh P.J."/>
            <person name="Mahowald M."/>
            <person name="Liep D."/>
            <person name="Gordon J."/>
        </authorList>
    </citation>
    <scope>NUCLEOTIDE SEQUENCE</scope>
    <source>
        <strain evidence="1">DSM 17244</strain>
    </source>
</reference>
<sequence length="215" mass="25434">MLLDKFVMKKALGVKKYPDAMQFIYDDQNRWFAVAQGPAESFKEKEPWVIEYDQVEDVWLEVDEYWTETGEKYAQRGMGTLLQEDFKKVYWRYDFYMNIKTSHPYAKKIRYQMNYKTAVLKIPGFSLFVHRGLDLSGKYKPAKIEAEIDRLKQFAVECDKAIKRGKVVDVLIGDKPDNFFERIVKGVVDNYYISRIDKICKTMKRAEVISEVLNK</sequence>
<dbReference type="AlphaFoldDB" id="B1CA51"/>
<gene>
    <name evidence="1" type="ORF">ANASTE_02085</name>
</gene>
<dbReference type="Proteomes" id="UP000005178">
    <property type="component" value="Unassembled WGS sequence"/>
</dbReference>
<name>B1CA51_9FIRM</name>
<evidence type="ECO:0000313" key="2">
    <source>
        <dbReference type="Proteomes" id="UP000005178"/>
    </source>
</evidence>
<keyword evidence="2" id="KW-1185">Reference proteome</keyword>
<proteinExistence type="predicted"/>
<accession>B1CA51</accession>
<comment type="caution">
    <text evidence="1">The sequence shown here is derived from an EMBL/GenBank/DDBJ whole genome shotgun (WGS) entry which is preliminary data.</text>
</comment>
<evidence type="ECO:0000313" key="1">
    <source>
        <dbReference type="EMBL" id="EDS72369.1"/>
    </source>
</evidence>
<dbReference type="HOGENOM" id="CLU_1280986_0_0_9"/>
<protein>
    <submittedName>
        <fullName evidence="1">Uncharacterized protein</fullName>
    </submittedName>
</protein>
<reference evidence="1" key="1">
    <citation type="submission" date="2008-01" db="EMBL/GenBank/DDBJ databases">
        <authorList>
            <person name="Fulton L."/>
            <person name="Clifton S."/>
            <person name="Fulton B."/>
            <person name="Xu J."/>
            <person name="Minx P."/>
            <person name="Pepin K.H."/>
            <person name="Johnson M."/>
            <person name="Thiruvilangam P."/>
            <person name="Bhonagiri V."/>
            <person name="Nash W.E."/>
            <person name="Mardis E.R."/>
            <person name="Wilson R.K."/>
        </authorList>
    </citation>
    <scope>NUCLEOTIDE SEQUENCE [LARGE SCALE GENOMIC DNA]</scope>
    <source>
        <strain evidence="1">DSM 17244</strain>
    </source>
</reference>
<dbReference type="STRING" id="445971.ANASTE_02085"/>
<organism evidence="1 2">
    <name type="scientific">Anaerofustis stercorihominis DSM 17244</name>
    <dbReference type="NCBI Taxonomy" id="445971"/>
    <lineage>
        <taxon>Bacteria</taxon>
        <taxon>Bacillati</taxon>
        <taxon>Bacillota</taxon>
        <taxon>Clostridia</taxon>
        <taxon>Eubacteriales</taxon>
        <taxon>Eubacteriaceae</taxon>
        <taxon>Anaerofustis</taxon>
    </lineage>
</organism>
<dbReference type="EMBL" id="ABIL02000006">
    <property type="protein sequence ID" value="EDS72369.1"/>
    <property type="molecule type" value="Genomic_DNA"/>
</dbReference>